<evidence type="ECO:0000313" key="3">
    <source>
        <dbReference type="Proteomes" id="UP000044071"/>
    </source>
</evidence>
<proteinExistence type="predicted"/>
<feature type="transmembrane region" description="Helical" evidence="1">
    <location>
        <begin position="12"/>
        <end position="35"/>
    </location>
</feature>
<evidence type="ECO:0000256" key="1">
    <source>
        <dbReference type="SAM" id="Phobius"/>
    </source>
</evidence>
<accession>A0A078KVI2</accession>
<feature type="transmembrane region" description="Helical" evidence="1">
    <location>
        <begin position="122"/>
        <end position="148"/>
    </location>
</feature>
<keyword evidence="1" id="KW-1133">Transmembrane helix</keyword>
<keyword evidence="3" id="KW-1185">Reference proteome</keyword>
<feature type="transmembrane region" description="Helical" evidence="1">
    <location>
        <begin position="81"/>
        <end position="102"/>
    </location>
</feature>
<keyword evidence="1" id="KW-0472">Membrane</keyword>
<dbReference type="OrthoDB" id="5652230at2"/>
<dbReference type="RefSeq" id="WP_043873427.1">
    <property type="nucleotide sequence ID" value="NZ_CCVW01000001.1"/>
</dbReference>
<organism evidence="2 3">
    <name type="scientific">Legionella massiliensis</name>
    <dbReference type="NCBI Taxonomy" id="1034943"/>
    <lineage>
        <taxon>Bacteria</taxon>
        <taxon>Pseudomonadati</taxon>
        <taxon>Pseudomonadota</taxon>
        <taxon>Gammaproteobacteria</taxon>
        <taxon>Legionellales</taxon>
        <taxon>Legionellaceae</taxon>
        <taxon>Legionella</taxon>
    </lineage>
</organism>
<protein>
    <submittedName>
        <fullName evidence="2">Uncharacterized protein</fullName>
    </submittedName>
</protein>
<feature type="transmembrane region" description="Helical" evidence="1">
    <location>
        <begin position="47"/>
        <end position="69"/>
    </location>
</feature>
<dbReference type="Proteomes" id="UP000044071">
    <property type="component" value="Unassembled WGS sequence"/>
</dbReference>
<dbReference type="EMBL" id="CCSB01000001">
    <property type="protein sequence ID" value="CDZ77007.1"/>
    <property type="molecule type" value="Genomic_DNA"/>
</dbReference>
<name>A0A078KVI2_9GAMM</name>
<evidence type="ECO:0000313" key="2">
    <source>
        <dbReference type="EMBL" id="CDZ77007.1"/>
    </source>
</evidence>
<reference evidence="2 3" key="1">
    <citation type="submission" date="2014-06" db="EMBL/GenBank/DDBJ databases">
        <authorList>
            <person name="Urmite Genomes Urmite Genomes"/>
        </authorList>
    </citation>
    <scope>NUCLEOTIDE SEQUENCE [LARGE SCALE GENOMIC DNA]</scope>
</reference>
<dbReference type="eggNOG" id="ENOG5031E1F">
    <property type="taxonomic scope" value="Bacteria"/>
</dbReference>
<sequence>MKKDEALSISNPRLLSAAYFGLLAIIITIMIDTALYSMGIKQLLPTYQAVLLATVFAACFGAIFGEKIIYTPTPYRRKAFLWGFFMVLAALPFYDIFFLYLLNQYHPKVLDGLSLGNIFLSYLVIIFYSFALAGLWLAIAAGFAAMYLRGHIVYDILHSKNDKLKEPHGAEAIKVKHHTVHKTK</sequence>
<dbReference type="AlphaFoldDB" id="A0A078KVI2"/>
<keyword evidence="1" id="KW-0812">Transmembrane</keyword>
<gene>
    <name evidence="2" type="ORF">BN59_01286</name>
</gene>
<dbReference type="STRING" id="1034943.BN59_01286"/>